<comment type="caution">
    <text evidence="2">The sequence shown here is derived from an EMBL/GenBank/DDBJ whole genome shotgun (WGS) entry which is preliminary data.</text>
</comment>
<accession>A0A1F8BK29</accession>
<reference evidence="2 3" key="1">
    <citation type="journal article" date="2016" name="Nat. Commun.">
        <title>Thousands of microbial genomes shed light on interconnected biogeochemical processes in an aquifer system.</title>
        <authorList>
            <person name="Anantharaman K."/>
            <person name="Brown C.T."/>
            <person name="Hug L.A."/>
            <person name="Sharon I."/>
            <person name="Castelle C.J."/>
            <person name="Probst A.J."/>
            <person name="Thomas B.C."/>
            <person name="Singh A."/>
            <person name="Wilkins M.J."/>
            <person name="Karaoz U."/>
            <person name="Brodie E.L."/>
            <person name="Williams K.H."/>
            <person name="Hubbard S.S."/>
            <person name="Banfield J.F."/>
        </authorList>
    </citation>
    <scope>NUCLEOTIDE SEQUENCE [LARGE SCALE GENOMIC DNA]</scope>
</reference>
<organism evidence="2 3">
    <name type="scientific">Candidatus Woesebacteria bacterium RIFCSPLOWO2_01_FULL_39_25</name>
    <dbReference type="NCBI Taxonomy" id="1802521"/>
    <lineage>
        <taxon>Bacteria</taxon>
        <taxon>Candidatus Woeseibacteriota</taxon>
    </lineage>
</organism>
<evidence type="ECO:0000313" key="3">
    <source>
        <dbReference type="Proteomes" id="UP000176725"/>
    </source>
</evidence>
<keyword evidence="1" id="KW-0472">Membrane</keyword>
<sequence>MKTLWNRWRRISNVLLDREANVILSFLYFLLIGPYAVISKILYDPFNLKSHKESFWFSKSNKNVANLKGLKNQY</sequence>
<evidence type="ECO:0000313" key="2">
    <source>
        <dbReference type="EMBL" id="OGM64393.1"/>
    </source>
</evidence>
<keyword evidence="1" id="KW-0812">Transmembrane</keyword>
<keyword evidence="1" id="KW-1133">Transmembrane helix</keyword>
<evidence type="ECO:0000256" key="1">
    <source>
        <dbReference type="SAM" id="Phobius"/>
    </source>
</evidence>
<dbReference type="Proteomes" id="UP000176725">
    <property type="component" value="Unassembled WGS sequence"/>
</dbReference>
<dbReference type="EMBL" id="MGHH01000010">
    <property type="protein sequence ID" value="OGM64393.1"/>
    <property type="molecule type" value="Genomic_DNA"/>
</dbReference>
<proteinExistence type="predicted"/>
<name>A0A1F8BK29_9BACT</name>
<protein>
    <submittedName>
        <fullName evidence="2">Uncharacterized protein</fullName>
    </submittedName>
</protein>
<gene>
    <name evidence="2" type="ORF">A2893_00810</name>
</gene>
<feature type="transmembrane region" description="Helical" evidence="1">
    <location>
        <begin position="20"/>
        <end position="43"/>
    </location>
</feature>
<dbReference type="AlphaFoldDB" id="A0A1F8BK29"/>
<dbReference type="STRING" id="1802521.A2893_00810"/>